<protein>
    <submittedName>
        <fullName evidence="2">Uncharacterized protein</fullName>
    </submittedName>
</protein>
<name>A0A820H1T7_9BILA</name>
<gene>
    <name evidence="2" type="ORF">FNK824_LOCUS40079</name>
</gene>
<feature type="signal peptide" evidence="1">
    <location>
        <begin position="1"/>
        <end position="17"/>
    </location>
</feature>
<evidence type="ECO:0000313" key="3">
    <source>
        <dbReference type="Proteomes" id="UP000663874"/>
    </source>
</evidence>
<feature type="chain" id="PRO_5032790188" evidence="1">
    <location>
        <begin position="18"/>
        <end position="62"/>
    </location>
</feature>
<sequence length="62" mass="7053">MYLLFLIILLRDSKVIATFSPDTSDYNAYGPKIAANDVLFVEAYSNGKTFVVQFAPYNYTFD</sequence>
<evidence type="ECO:0000256" key="1">
    <source>
        <dbReference type="SAM" id="SignalP"/>
    </source>
</evidence>
<dbReference type="EMBL" id="CAJOBE010029600">
    <property type="protein sequence ID" value="CAF4286003.1"/>
    <property type="molecule type" value="Genomic_DNA"/>
</dbReference>
<comment type="caution">
    <text evidence="2">The sequence shown here is derived from an EMBL/GenBank/DDBJ whole genome shotgun (WGS) entry which is preliminary data.</text>
</comment>
<keyword evidence="1" id="KW-0732">Signal</keyword>
<proteinExistence type="predicted"/>
<dbReference type="AlphaFoldDB" id="A0A820H1T7"/>
<organism evidence="2 3">
    <name type="scientific">Rotaria sordida</name>
    <dbReference type="NCBI Taxonomy" id="392033"/>
    <lineage>
        <taxon>Eukaryota</taxon>
        <taxon>Metazoa</taxon>
        <taxon>Spiralia</taxon>
        <taxon>Gnathifera</taxon>
        <taxon>Rotifera</taxon>
        <taxon>Eurotatoria</taxon>
        <taxon>Bdelloidea</taxon>
        <taxon>Philodinida</taxon>
        <taxon>Philodinidae</taxon>
        <taxon>Rotaria</taxon>
    </lineage>
</organism>
<accession>A0A820H1T7</accession>
<feature type="non-terminal residue" evidence="2">
    <location>
        <position position="62"/>
    </location>
</feature>
<dbReference type="Proteomes" id="UP000663874">
    <property type="component" value="Unassembled WGS sequence"/>
</dbReference>
<reference evidence="2" key="1">
    <citation type="submission" date="2021-02" db="EMBL/GenBank/DDBJ databases">
        <authorList>
            <person name="Nowell W R."/>
        </authorList>
    </citation>
    <scope>NUCLEOTIDE SEQUENCE</scope>
</reference>
<evidence type="ECO:0000313" key="2">
    <source>
        <dbReference type="EMBL" id="CAF4286003.1"/>
    </source>
</evidence>